<dbReference type="Proteomes" id="UP001203058">
    <property type="component" value="Unassembled WGS sequence"/>
</dbReference>
<dbReference type="RefSeq" id="WP_241447336.1">
    <property type="nucleotide sequence ID" value="NZ_JAKZHW010000001.1"/>
</dbReference>
<protein>
    <submittedName>
        <fullName evidence="1">Uncharacterized protein</fullName>
    </submittedName>
</protein>
<accession>A0ABS9VNJ0</accession>
<name>A0ABS9VNJ0_9SPHN</name>
<evidence type="ECO:0000313" key="1">
    <source>
        <dbReference type="EMBL" id="MCH8616541.1"/>
    </source>
</evidence>
<comment type="caution">
    <text evidence="1">The sequence shown here is derived from an EMBL/GenBank/DDBJ whole genome shotgun (WGS) entry which is preliminary data.</text>
</comment>
<gene>
    <name evidence="1" type="ORF">LZ016_10570</name>
</gene>
<evidence type="ECO:0000313" key="2">
    <source>
        <dbReference type="Proteomes" id="UP001203058"/>
    </source>
</evidence>
<keyword evidence="2" id="KW-1185">Reference proteome</keyword>
<reference evidence="1 2" key="1">
    <citation type="submission" date="2022-03" db="EMBL/GenBank/DDBJ databases">
        <authorList>
            <person name="Jo J.-H."/>
            <person name="Im W.-T."/>
        </authorList>
    </citation>
    <scope>NUCLEOTIDE SEQUENCE [LARGE SCALE GENOMIC DNA]</scope>
    <source>
        <strain evidence="1 2">SM33</strain>
    </source>
</reference>
<dbReference type="EMBL" id="JAKZHW010000001">
    <property type="protein sequence ID" value="MCH8616541.1"/>
    <property type="molecule type" value="Genomic_DNA"/>
</dbReference>
<proteinExistence type="predicted"/>
<sequence length="248" mass="27681">MTSSTREDDLFTQLLLTEPRIARLTQTAVATALAGFRLDPLRELKWVARAIQGALYTSLRSADESAERPSNADTRDELLKLSTQAAKLWAALVERSDAADSAIWDHAFGRWTGEGGVEVDGISIGEPTEYGKFREAVSHVEALAGLLRRSADELKPQVPNWRRAEQREERIFRAQCLSPIYQSAFGQEPTVNTWPGTKSLGPWPDFYQRIVSMAFGEQATPDLEGVLDEARRRDKMFRVTFAAGVIPD</sequence>
<organism evidence="1 2">
    <name type="scientific">Sphingomonas telluris</name>
    <dbReference type="NCBI Taxonomy" id="2907998"/>
    <lineage>
        <taxon>Bacteria</taxon>
        <taxon>Pseudomonadati</taxon>
        <taxon>Pseudomonadota</taxon>
        <taxon>Alphaproteobacteria</taxon>
        <taxon>Sphingomonadales</taxon>
        <taxon>Sphingomonadaceae</taxon>
        <taxon>Sphingomonas</taxon>
    </lineage>
</organism>